<evidence type="ECO:0000313" key="13">
    <source>
        <dbReference type="Proteomes" id="UP000244915"/>
    </source>
</evidence>
<evidence type="ECO:0000256" key="1">
    <source>
        <dbReference type="ARBA" id="ARBA00006890"/>
    </source>
</evidence>
<gene>
    <name evidence="12" type="ORF">CEW88_07490</name>
</gene>
<sequence>MRPQAPQRGCGLISFSAPTGLTKGDHDVSTPKKKTSKSKVRTAIFPVAGLGTRFLPATKATPKELLPVLDKPLLQFAIDEARAAGIERMIFVSHPSKGAIERYVTQDLDLCATLRERGKHQIADTLHAAAIDPEQEEVFFVMQPEPLGLGHAVLCAVEHALPGPVAVILPDDLIISEPGCLSEMIAAYETSEPGHMVATMEVKRDEVSAYGVLVPEGEPEGQMLRASGMVEKPEADKAPSLQAVVGRYVLDESIFAELDGLPAGRGGEIQLTDAIALGAGKVGLCGFRFSGDRFDCGSKAGMLRATLAYAGTQKEFHPVLQEMQPMPMAAE</sequence>
<dbReference type="Gene3D" id="3.90.550.10">
    <property type="entry name" value="Spore Coat Polysaccharide Biosynthesis Protein SpsA, Chain A"/>
    <property type="match status" value="1"/>
</dbReference>
<dbReference type="SUPFAM" id="SSF53448">
    <property type="entry name" value="Nucleotide-diphospho-sugar transferases"/>
    <property type="match status" value="1"/>
</dbReference>
<dbReference type="InterPro" id="IPR029044">
    <property type="entry name" value="Nucleotide-diphossugar_trans"/>
</dbReference>
<comment type="catalytic activity">
    <reaction evidence="9">
        <text>alpha-D-glucose 1-phosphate + UTP + H(+) = UDP-alpha-D-glucose + diphosphate</text>
        <dbReference type="Rhea" id="RHEA:19889"/>
        <dbReference type="ChEBI" id="CHEBI:15378"/>
        <dbReference type="ChEBI" id="CHEBI:33019"/>
        <dbReference type="ChEBI" id="CHEBI:46398"/>
        <dbReference type="ChEBI" id="CHEBI:58601"/>
        <dbReference type="ChEBI" id="CHEBI:58885"/>
        <dbReference type="EC" id="2.7.7.9"/>
    </reaction>
</comment>
<dbReference type="AlphaFoldDB" id="A0A2U8HCN2"/>
<evidence type="ECO:0000256" key="10">
    <source>
        <dbReference type="SAM" id="MobiDB-lite"/>
    </source>
</evidence>
<evidence type="ECO:0000313" key="12">
    <source>
        <dbReference type="EMBL" id="AWI83534.1"/>
    </source>
</evidence>
<dbReference type="InterPro" id="IPR005835">
    <property type="entry name" value="NTP_transferase_dom"/>
</dbReference>
<dbReference type="EC" id="2.7.7.9" evidence="2"/>
<protein>
    <recommendedName>
        <fullName evidence="3">UTP--glucose-1-phosphate uridylyltransferase</fullName>
        <ecNumber evidence="2">2.7.7.9</ecNumber>
    </recommendedName>
    <alternativeName>
        <fullName evidence="6">Alpha-D-glucosyl-1-phosphate uridylyltransferase</fullName>
    </alternativeName>
    <alternativeName>
        <fullName evidence="7">UDP-glucose pyrophosphorylase</fullName>
    </alternativeName>
    <alternativeName>
        <fullName evidence="8">Uridine diphosphoglucose pyrophosphorylase</fullName>
    </alternativeName>
</protein>
<dbReference type="KEGG" id="ypac:CEW88_07490"/>
<evidence type="ECO:0000256" key="4">
    <source>
        <dbReference type="ARBA" id="ARBA00022679"/>
    </source>
</evidence>
<dbReference type="InterPro" id="IPR005771">
    <property type="entry name" value="GalU_uridylyltTrfase_bac/arc"/>
</dbReference>
<dbReference type="GO" id="GO:0006011">
    <property type="term" value="P:UDP-alpha-D-glucose metabolic process"/>
    <property type="evidence" value="ECO:0007669"/>
    <property type="project" value="InterPro"/>
</dbReference>
<accession>A0A2U8HCN2</accession>
<evidence type="ECO:0000259" key="11">
    <source>
        <dbReference type="Pfam" id="PF00483"/>
    </source>
</evidence>
<evidence type="ECO:0000256" key="9">
    <source>
        <dbReference type="ARBA" id="ARBA00048128"/>
    </source>
</evidence>
<evidence type="ECO:0000256" key="2">
    <source>
        <dbReference type="ARBA" id="ARBA00012415"/>
    </source>
</evidence>
<dbReference type="Pfam" id="PF00483">
    <property type="entry name" value="NTP_transferase"/>
    <property type="match status" value="1"/>
</dbReference>
<dbReference type="GO" id="GO:0003983">
    <property type="term" value="F:UTP:glucose-1-phosphate uridylyltransferase activity"/>
    <property type="evidence" value="ECO:0007669"/>
    <property type="project" value="UniProtKB-EC"/>
</dbReference>
<dbReference type="PANTHER" id="PTHR43197:SF1">
    <property type="entry name" value="UTP--GLUCOSE-1-PHOSPHATE URIDYLYLTRANSFERASE"/>
    <property type="match status" value="1"/>
</dbReference>
<evidence type="ECO:0000256" key="8">
    <source>
        <dbReference type="ARBA" id="ARBA00032341"/>
    </source>
</evidence>
<evidence type="ECO:0000256" key="6">
    <source>
        <dbReference type="ARBA" id="ARBA00031455"/>
    </source>
</evidence>
<dbReference type="CDD" id="cd02541">
    <property type="entry name" value="UGPase_prokaryotic"/>
    <property type="match status" value="1"/>
</dbReference>
<evidence type="ECO:0000256" key="7">
    <source>
        <dbReference type="ARBA" id="ARBA00031959"/>
    </source>
</evidence>
<organism evidence="12 13">
    <name type="scientific">Alloyangia pacifica</name>
    <dbReference type="NCBI Taxonomy" id="311180"/>
    <lineage>
        <taxon>Bacteria</taxon>
        <taxon>Pseudomonadati</taxon>
        <taxon>Pseudomonadota</taxon>
        <taxon>Alphaproteobacteria</taxon>
        <taxon>Rhodobacterales</taxon>
        <taxon>Roseobacteraceae</taxon>
        <taxon>Alloyangia</taxon>
    </lineage>
</organism>
<dbReference type="EMBL" id="CP022189">
    <property type="protein sequence ID" value="AWI83534.1"/>
    <property type="molecule type" value="Genomic_DNA"/>
</dbReference>
<dbReference type="OrthoDB" id="9803306at2"/>
<evidence type="ECO:0000256" key="5">
    <source>
        <dbReference type="ARBA" id="ARBA00022695"/>
    </source>
</evidence>
<proteinExistence type="inferred from homology"/>
<evidence type="ECO:0000256" key="3">
    <source>
        <dbReference type="ARBA" id="ARBA00019048"/>
    </source>
</evidence>
<dbReference type="PANTHER" id="PTHR43197">
    <property type="entry name" value="UTP--GLUCOSE-1-PHOSPHATE URIDYLYLTRANSFERASE"/>
    <property type="match status" value="1"/>
</dbReference>
<keyword evidence="5 12" id="KW-0548">Nucleotidyltransferase</keyword>
<feature type="region of interest" description="Disordered" evidence="10">
    <location>
        <begin position="15"/>
        <end position="35"/>
    </location>
</feature>
<feature type="domain" description="Nucleotidyl transferase" evidence="11">
    <location>
        <begin position="48"/>
        <end position="273"/>
    </location>
</feature>
<dbReference type="Proteomes" id="UP000244915">
    <property type="component" value="Chromosome 1"/>
</dbReference>
<name>A0A2U8HCN2_9RHOB</name>
<comment type="similarity">
    <text evidence="1">Belongs to the UDPGP type 2 family.</text>
</comment>
<reference evidence="12 13" key="1">
    <citation type="submission" date="2017-06" db="EMBL/GenBank/DDBJ databases">
        <title>Yangia sp. YSBP01 complete genome sequence.</title>
        <authorList>
            <person name="Woo J.-H."/>
            <person name="Kim H.-S."/>
        </authorList>
    </citation>
    <scope>NUCLEOTIDE SEQUENCE [LARGE SCALE GENOMIC DNA]</scope>
    <source>
        <strain evidence="12 13">YSBP01</strain>
    </source>
</reference>
<keyword evidence="4 12" id="KW-0808">Transferase</keyword>